<dbReference type="SUPFAM" id="SSF82185">
    <property type="entry name" value="Histone H3 K4-specific methyltransferase SET7/9 N-terminal domain"/>
    <property type="match status" value="1"/>
</dbReference>
<sequence length="162" mass="18330">MSLLCCTAKAQQGAIYLDSKMRQVNKRSKAAEYAVIQQEENGIKLVSFYSLDGKLLRNSNYRQFGKKSEKNVLHGATSYKFSNSDQDSLLVFYTDNKRNGGAFFYYPTGKIMANCQYKDGKLNGLSKQYYEDGKRITTAVATKEPIACGFCVTERTTRITKF</sequence>
<dbReference type="Gene3D" id="2.20.110.10">
    <property type="entry name" value="Histone H3 K4-specific methyltransferase SET7/9 N-terminal domain"/>
    <property type="match status" value="1"/>
</dbReference>
<gene>
    <name evidence="1" type="ORF">C4H11_05150</name>
</gene>
<proteinExistence type="predicted"/>
<evidence type="ECO:0000313" key="1">
    <source>
        <dbReference type="EMBL" id="AVM52411.1"/>
    </source>
</evidence>
<dbReference type="EMBL" id="CP027231">
    <property type="protein sequence ID" value="AVM52411.1"/>
    <property type="molecule type" value="Genomic_DNA"/>
</dbReference>
<name>A0ABN5II68_9BACE</name>
<keyword evidence="2" id="KW-1185">Reference proteome</keyword>
<accession>A0ABN5II68</accession>
<evidence type="ECO:0000313" key="2">
    <source>
        <dbReference type="Proteomes" id="UP000238304"/>
    </source>
</evidence>
<dbReference type="InterPro" id="IPR011652">
    <property type="entry name" value="MORN_2"/>
</dbReference>
<dbReference type="Pfam" id="PF07661">
    <property type="entry name" value="MORN_2"/>
    <property type="match status" value="2"/>
</dbReference>
<dbReference type="Proteomes" id="UP000238304">
    <property type="component" value="Chromosome"/>
</dbReference>
<protein>
    <recommendedName>
        <fullName evidence="3">MORN repeat protein</fullName>
    </recommendedName>
</protein>
<reference evidence="1 2" key="1">
    <citation type="submission" date="2018-02" db="EMBL/GenBank/DDBJ databases">
        <authorList>
            <person name="Holder M.E."/>
            <person name="Ajami N.J."/>
            <person name="Petrosino J.F."/>
        </authorList>
    </citation>
    <scope>NUCLEOTIDE SEQUENCE [LARGE SCALE GENOMIC DNA]</scope>
    <source>
        <strain evidence="1 2">ATCC 33285</strain>
    </source>
</reference>
<evidence type="ECO:0008006" key="3">
    <source>
        <dbReference type="Google" id="ProtNLM"/>
    </source>
</evidence>
<organism evidence="1 2">
    <name type="scientific">Bacteroides zoogleoformans</name>
    <dbReference type="NCBI Taxonomy" id="28119"/>
    <lineage>
        <taxon>Bacteria</taxon>
        <taxon>Pseudomonadati</taxon>
        <taxon>Bacteroidota</taxon>
        <taxon>Bacteroidia</taxon>
        <taxon>Bacteroidales</taxon>
        <taxon>Bacteroidaceae</taxon>
        <taxon>Bacteroides</taxon>
    </lineage>
</organism>